<dbReference type="InterPro" id="IPR000244">
    <property type="entry name" value="Ribosomal_bL9"/>
</dbReference>
<accession>A0A1C9CDJ3</accession>
<feature type="domain" description="Ribosomal protein L9" evidence="7">
    <location>
        <begin position="6"/>
        <end position="51"/>
    </location>
</feature>
<keyword evidence="9" id="KW-0934">Plastid</keyword>
<evidence type="ECO:0000256" key="3">
    <source>
        <dbReference type="ARBA" id="ARBA00022884"/>
    </source>
</evidence>
<dbReference type="InterPro" id="IPR036935">
    <property type="entry name" value="Ribosomal_bL9_N_sf"/>
</dbReference>
<reference evidence="9" key="1">
    <citation type="journal article" date="2016" name="BMC Biol.">
        <title>Parallel evolution of highly conserved plastid genome architecture in red seaweeds and seed plants.</title>
        <authorList>
            <person name="Lee J."/>
            <person name="Cho C.H."/>
            <person name="Park S.I."/>
            <person name="Choi J.W."/>
            <person name="Song H.S."/>
            <person name="West J.A."/>
            <person name="Bhattacharya D."/>
            <person name="Yoon H.S."/>
        </authorList>
    </citation>
    <scope>NUCLEOTIDE SEQUENCE</scope>
</reference>
<dbReference type="GO" id="GO:0003735">
    <property type="term" value="F:structural constituent of ribosome"/>
    <property type="evidence" value="ECO:0007669"/>
    <property type="project" value="InterPro"/>
</dbReference>
<dbReference type="NCBIfam" id="TIGR00158">
    <property type="entry name" value="L9"/>
    <property type="match status" value="1"/>
</dbReference>
<evidence type="ECO:0000256" key="4">
    <source>
        <dbReference type="ARBA" id="ARBA00022980"/>
    </source>
</evidence>
<protein>
    <recommendedName>
        <fullName evidence="6">50S ribosomal protein L9, chloroplastic</fullName>
    </recommendedName>
</protein>
<dbReference type="GO" id="GO:0019843">
    <property type="term" value="F:rRNA binding"/>
    <property type="evidence" value="ECO:0007669"/>
    <property type="project" value="UniProtKB-KW"/>
</dbReference>
<dbReference type="GeneID" id="29073536"/>
<keyword evidence="5" id="KW-0687">Ribonucleoprotein</keyword>
<name>A0A1C9CDJ3_CERJP</name>
<evidence type="ECO:0000256" key="1">
    <source>
        <dbReference type="ARBA" id="ARBA00010605"/>
    </source>
</evidence>
<dbReference type="RefSeq" id="YP_009297089.1">
    <property type="nucleotide sequence ID" value="NC_031174.1"/>
</dbReference>
<dbReference type="Pfam" id="PF03948">
    <property type="entry name" value="Ribosomal_L9_C"/>
    <property type="match status" value="1"/>
</dbReference>
<keyword evidence="3" id="KW-0694">RNA-binding</keyword>
<dbReference type="InterPro" id="IPR009027">
    <property type="entry name" value="Ribosomal_bL9/RNase_H1_N"/>
</dbReference>
<comment type="similarity">
    <text evidence="1">Belongs to the bacterial ribosomal protein bL9 family.</text>
</comment>
<proteinExistence type="inferred from homology"/>
<dbReference type="InterPro" id="IPR020070">
    <property type="entry name" value="Ribosomal_bL9_N"/>
</dbReference>
<feature type="domain" description="Large ribosomal subunit protein bL9 C-terminal" evidence="8">
    <location>
        <begin position="76"/>
        <end position="150"/>
    </location>
</feature>
<evidence type="ECO:0000313" key="9">
    <source>
        <dbReference type="EMBL" id="AOM66432.1"/>
    </source>
</evidence>
<dbReference type="SUPFAM" id="SSF55653">
    <property type="entry name" value="Ribosomal protein L9 C-domain"/>
    <property type="match status" value="1"/>
</dbReference>
<dbReference type="GO" id="GO:1990904">
    <property type="term" value="C:ribonucleoprotein complex"/>
    <property type="evidence" value="ECO:0007669"/>
    <property type="project" value="UniProtKB-KW"/>
</dbReference>
<dbReference type="HAMAP" id="MF_00503">
    <property type="entry name" value="Ribosomal_bL9"/>
    <property type="match status" value="1"/>
</dbReference>
<evidence type="ECO:0000256" key="2">
    <source>
        <dbReference type="ARBA" id="ARBA00022730"/>
    </source>
</evidence>
<dbReference type="InterPro" id="IPR020594">
    <property type="entry name" value="Ribosomal_bL9_bac/chp"/>
</dbReference>
<dbReference type="Pfam" id="PF01281">
    <property type="entry name" value="Ribosomal_L9_N"/>
    <property type="match status" value="1"/>
</dbReference>
<keyword evidence="2" id="KW-0699">rRNA-binding</keyword>
<dbReference type="EMBL" id="KX284719">
    <property type="protein sequence ID" value="AOM66432.1"/>
    <property type="molecule type" value="Genomic_DNA"/>
</dbReference>
<dbReference type="PANTHER" id="PTHR21368">
    <property type="entry name" value="50S RIBOSOMAL PROTEIN L9"/>
    <property type="match status" value="1"/>
</dbReference>
<evidence type="ECO:0000256" key="5">
    <source>
        <dbReference type="ARBA" id="ARBA00023274"/>
    </source>
</evidence>
<gene>
    <name evidence="9" type="primary">rpl9</name>
    <name evidence="9" type="ORF">Ceram_156</name>
</gene>
<organism evidence="9">
    <name type="scientific">Ceramothamnion japonicum</name>
    <name type="common">Red alga</name>
    <name type="synonym">Ceramium japonicum</name>
    <dbReference type="NCBI Taxonomy" id="218448"/>
    <lineage>
        <taxon>Eukaryota</taxon>
        <taxon>Rhodophyta</taxon>
        <taxon>Florideophyceae</taxon>
        <taxon>Rhodymeniophycidae</taxon>
        <taxon>Ceramiales</taxon>
        <taxon>Ceramiaceae</taxon>
        <taxon>Ceramothamnion</taxon>
    </lineage>
</organism>
<sequence length="154" mass="17620">MTKNITVIVKKAYPKLGNKGEIIKLSKGYAFNYLIPKNIVEIPTKGKIKHLQMFQNIANNKKQSLIIDAKHKRNIIKNIDAIHITKKIGNMPYIFGSVNEKEILNTILKQTKQKIEKKDIKIPEIKSIGLFNLTIKFIDNETCNLLLQVVPNNI</sequence>
<evidence type="ECO:0000259" key="7">
    <source>
        <dbReference type="Pfam" id="PF01281"/>
    </source>
</evidence>
<dbReference type="InterPro" id="IPR020069">
    <property type="entry name" value="Ribosomal_bL9_C"/>
</dbReference>
<evidence type="ECO:0000259" key="8">
    <source>
        <dbReference type="Pfam" id="PF03948"/>
    </source>
</evidence>
<dbReference type="InterPro" id="IPR036791">
    <property type="entry name" value="Ribosomal_bL9_C_sf"/>
</dbReference>
<dbReference type="Gene3D" id="3.40.5.10">
    <property type="entry name" value="Ribosomal protein L9, N-terminal domain"/>
    <property type="match status" value="1"/>
</dbReference>
<evidence type="ECO:0000256" key="6">
    <source>
        <dbReference type="ARBA" id="ARBA00035427"/>
    </source>
</evidence>
<dbReference type="GO" id="GO:0006412">
    <property type="term" value="P:translation"/>
    <property type="evidence" value="ECO:0007669"/>
    <property type="project" value="InterPro"/>
</dbReference>
<geneLocation type="plastid" evidence="9"/>
<keyword evidence="4 9" id="KW-0689">Ribosomal protein</keyword>
<dbReference type="GO" id="GO:0005840">
    <property type="term" value="C:ribosome"/>
    <property type="evidence" value="ECO:0007669"/>
    <property type="project" value="UniProtKB-KW"/>
</dbReference>
<dbReference type="SUPFAM" id="SSF55658">
    <property type="entry name" value="L9 N-domain-like"/>
    <property type="match status" value="1"/>
</dbReference>
<dbReference type="AlphaFoldDB" id="A0A1C9CDJ3"/>
<dbReference type="Gene3D" id="3.10.430.100">
    <property type="entry name" value="Ribosomal protein L9, C-terminal domain"/>
    <property type="match status" value="1"/>
</dbReference>